<evidence type="ECO:0000259" key="2">
    <source>
        <dbReference type="Pfam" id="PF18476"/>
    </source>
</evidence>
<feature type="region of interest" description="Disordered" evidence="1">
    <location>
        <begin position="191"/>
        <end position="212"/>
    </location>
</feature>
<dbReference type="Proteomes" id="UP000432464">
    <property type="component" value="Unassembled WGS sequence"/>
</dbReference>
<dbReference type="AlphaFoldDB" id="A0A6I3KZW1"/>
<evidence type="ECO:0000256" key="1">
    <source>
        <dbReference type="SAM" id="MobiDB-lite"/>
    </source>
</evidence>
<protein>
    <recommendedName>
        <fullName evidence="2">PIN like domain-containing protein</fullName>
    </recommendedName>
</protein>
<feature type="domain" description="PIN like" evidence="2">
    <location>
        <begin position="33"/>
        <end position="261"/>
    </location>
</feature>
<dbReference type="Pfam" id="PF18476">
    <property type="entry name" value="PIN_8"/>
    <property type="match status" value="1"/>
</dbReference>
<reference evidence="3 4" key="1">
    <citation type="submission" date="2019-11" db="EMBL/GenBank/DDBJ databases">
        <title>Nocardia sp. nov. CT2-14 isolated from soil.</title>
        <authorList>
            <person name="Kanchanasin P."/>
            <person name="Tanasupawat S."/>
            <person name="Yuki M."/>
            <person name="Kudo T."/>
        </authorList>
    </citation>
    <scope>NUCLEOTIDE SEQUENCE [LARGE SCALE GENOMIC DNA]</scope>
    <source>
        <strain evidence="3 4">CT2-14</strain>
    </source>
</reference>
<dbReference type="RefSeq" id="WP_154790675.1">
    <property type="nucleotide sequence ID" value="NZ_WMBB01000013.1"/>
</dbReference>
<sequence>MATPTQENGIFDGFEGYQTPTADQYIEVLRNGLVSFDANVLLDLYRYNGTARADLFAIMRSLGERVWVSHQCLEEFWRNRTSAMNDAVGTARSAKDEIEDAQVKLSERIRTWANRVGLADEEKATLVGNVMEALGPALEAVRERIDEHADSAEETFSLDTNKDPVVIELASILSGRIGPRPSDEWLEAARQEGTRRVQAKEPPGYRDSGKGERASGDYLVWGQLIVEAATRDHDAILVTSDKKDDWWRKEGGAWLGPRIELVDEFRRETGRRIFLLDPKLLFQYAKASLDVPVDPKSVSEAERVDRLRGTFNSPDTRDAIVAAMYRKAHELDWTALSNAEKTRQYREWVEDPEVGGVLSADMSEDQIRVWMKDRPMKEYIRALEGIGPYAQFAVERYEDPQVLIRTSLGDDWDVIEGSTGEKPMHCRVANGKSQRYVCWGRPGTFRDLIHAALGNSGAEDDRALVIVTTFGNEELRDIDELTRTASRANVDIDFVSRQLVPNPDYQG</sequence>
<dbReference type="EMBL" id="WMBB01000013">
    <property type="protein sequence ID" value="MTE16263.1"/>
    <property type="molecule type" value="Genomic_DNA"/>
</dbReference>
<organism evidence="3 4">
    <name type="scientific">Nocardia aurantiaca</name>
    <dbReference type="NCBI Taxonomy" id="2675850"/>
    <lineage>
        <taxon>Bacteria</taxon>
        <taxon>Bacillati</taxon>
        <taxon>Actinomycetota</taxon>
        <taxon>Actinomycetes</taxon>
        <taxon>Mycobacteriales</taxon>
        <taxon>Nocardiaceae</taxon>
        <taxon>Nocardia</taxon>
    </lineage>
</organism>
<keyword evidence="4" id="KW-1185">Reference proteome</keyword>
<name>A0A6I3KZW1_9NOCA</name>
<gene>
    <name evidence="3" type="ORF">GLP40_26275</name>
</gene>
<comment type="caution">
    <text evidence="3">The sequence shown here is derived from an EMBL/GenBank/DDBJ whole genome shotgun (WGS) entry which is preliminary data.</text>
</comment>
<accession>A0A6I3KZW1</accession>
<proteinExistence type="predicted"/>
<evidence type="ECO:0000313" key="4">
    <source>
        <dbReference type="Proteomes" id="UP000432464"/>
    </source>
</evidence>
<evidence type="ECO:0000313" key="3">
    <source>
        <dbReference type="EMBL" id="MTE16263.1"/>
    </source>
</evidence>
<dbReference type="InterPro" id="IPR041578">
    <property type="entry name" value="PIN_8"/>
</dbReference>